<organism evidence="1 2">
    <name type="scientific">Daphnia magna</name>
    <dbReference type="NCBI Taxonomy" id="35525"/>
    <lineage>
        <taxon>Eukaryota</taxon>
        <taxon>Metazoa</taxon>
        <taxon>Ecdysozoa</taxon>
        <taxon>Arthropoda</taxon>
        <taxon>Crustacea</taxon>
        <taxon>Branchiopoda</taxon>
        <taxon>Diplostraca</taxon>
        <taxon>Cladocera</taxon>
        <taxon>Anomopoda</taxon>
        <taxon>Daphniidae</taxon>
        <taxon>Daphnia</taxon>
    </lineage>
</organism>
<sequence length="90" mass="10612">MKSHRKLPEESQIYSGCSVCQLRPLPFSRRARYRNSCNPQNKYPLIIWKIVSGLLDTFPLATREIRVLDLDENCLQIYCVHENSICSEYY</sequence>
<evidence type="ECO:0000313" key="2">
    <source>
        <dbReference type="Proteomes" id="UP001234178"/>
    </source>
</evidence>
<proteinExistence type="predicted"/>
<reference evidence="1 2" key="1">
    <citation type="journal article" date="2023" name="Nucleic Acids Res.">
        <title>The hologenome of Daphnia magna reveals possible DNA methylation and microbiome-mediated evolution of the host genome.</title>
        <authorList>
            <person name="Chaturvedi A."/>
            <person name="Li X."/>
            <person name="Dhandapani V."/>
            <person name="Marshall H."/>
            <person name="Kissane S."/>
            <person name="Cuenca-Cambronero M."/>
            <person name="Asole G."/>
            <person name="Calvet F."/>
            <person name="Ruiz-Romero M."/>
            <person name="Marangio P."/>
            <person name="Guigo R."/>
            <person name="Rago D."/>
            <person name="Mirbahai L."/>
            <person name="Eastwood N."/>
            <person name="Colbourne J.K."/>
            <person name="Zhou J."/>
            <person name="Mallon E."/>
            <person name="Orsini L."/>
        </authorList>
    </citation>
    <scope>NUCLEOTIDE SEQUENCE [LARGE SCALE GENOMIC DNA]</scope>
    <source>
        <strain evidence="1">LRV0_1</strain>
    </source>
</reference>
<protein>
    <submittedName>
        <fullName evidence="1">Uncharacterized protein</fullName>
    </submittedName>
</protein>
<gene>
    <name evidence="1" type="ORF">OUZ56_025542</name>
</gene>
<accession>A0ABQ9ZK58</accession>
<dbReference type="EMBL" id="JAOYFB010000004">
    <property type="protein sequence ID" value="KAK4013308.1"/>
    <property type="molecule type" value="Genomic_DNA"/>
</dbReference>
<dbReference type="Proteomes" id="UP001234178">
    <property type="component" value="Unassembled WGS sequence"/>
</dbReference>
<name>A0ABQ9ZK58_9CRUS</name>
<evidence type="ECO:0000313" key="1">
    <source>
        <dbReference type="EMBL" id="KAK4013308.1"/>
    </source>
</evidence>
<keyword evidence="2" id="KW-1185">Reference proteome</keyword>
<comment type="caution">
    <text evidence="1">The sequence shown here is derived from an EMBL/GenBank/DDBJ whole genome shotgun (WGS) entry which is preliminary data.</text>
</comment>